<dbReference type="Pfam" id="PF00011">
    <property type="entry name" value="HSP20"/>
    <property type="match status" value="1"/>
</dbReference>
<dbReference type="Proteomes" id="UP000635565">
    <property type="component" value="Unassembled WGS sequence"/>
</dbReference>
<evidence type="ECO:0000313" key="4">
    <source>
        <dbReference type="EMBL" id="GHO83219.1"/>
    </source>
</evidence>
<dbReference type="PROSITE" id="PS01031">
    <property type="entry name" value="SHSP"/>
    <property type="match status" value="1"/>
</dbReference>
<keyword evidence="5" id="KW-1185">Reference proteome</keyword>
<feature type="domain" description="SHSP" evidence="3">
    <location>
        <begin position="3"/>
        <end position="118"/>
    </location>
</feature>
<dbReference type="SUPFAM" id="SSF49764">
    <property type="entry name" value="HSP20-like chaperones"/>
    <property type="match status" value="1"/>
</dbReference>
<organism evidence="4 5">
    <name type="scientific">Dictyobacter formicarum</name>
    <dbReference type="NCBI Taxonomy" id="2778368"/>
    <lineage>
        <taxon>Bacteria</taxon>
        <taxon>Bacillati</taxon>
        <taxon>Chloroflexota</taxon>
        <taxon>Ktedonobacteria</taxon>
        <taxon>Ktedonobacterales</taxon>
        <taxon>Dictyobacteraceae</taxon>
        <taxon>Dictyobacter</taxon>
    </lineage>
</organism>
<comment type="similarity">
    <text evidence="1 2">Belongs to the small heat shock protein (HSP20) family.</text>
</comment>
<evidence type="ECO:0000313" key="5">
    <source>
        <dbReference type="Proteomes" id="UP000635565"/>
    </source>
</evidence>
<accession>A0ABQ3VB13</accession>
<comment type="caution">
    <text evidence="4">The sequence shown here is derived from an EMBL/GenBank/DDBJ whole genome shotgun (WGS) entry which is preliminary data.</text>
</comment>
<evidence type="ECO:0000259" key="3">
    <source>
        <dbReference type="PROSITE" id="PS01031"/>
    </source>
</evidence>
<gene>
    <name evidence="4" type="ORF">KSZ_12250</name>
</gene>
<dbReference type="CDD" id="cd06464">
    <property type="entry name" value="ACD_sHsps-like"/>
    <property type="match status" value="1"/>
</dbReference>
<dbReference type="Gene3D" id="2.60.40.790">
    <property type="match status" value="1"/>
</dbReference>
<dbReference type="InterPro" id="IPR008978">
    <property type="entry name" value="HSP20-like_chaperone"/>
</dbReference>
<evidence type="ECO:0000256" key="2">
    <source>
        <dbReference type="RuleBase" id="RU003616"/>
    </source>
</evidence>
<name>A0ABQ3VB13_9CHLR</name>
<evidence type="ECO:0000256" key="1">
    <source>
        <dbReference type="PROSITE-ProRule" id="PRU00285"/>
    </source>
</evidence>
<protein>
    <recommendedName>
        <fullName evidence="3">SHSP domain-containing protein</fullName>
    </recommendedName>
</protein>
<sequence>MPEQMKQQLVPVKIYRTEERLMVAAPMPGLEPENIVVEVTADGHLLLHGDLRGMLKGVKELLLDEWSVGVYHRELALPIPVNAMCANVTYGNGVLLVTLPISQHTLPARLVLDRITPTHGERKGNVGHPPTCVQP</sequence>
<dbReference type="InterPro" id="IPR002068">
    <property type="entry name" value="A-crystallin/Hsp20_dom"/>
</dbReference>
<reference evidence="4 5" key="1">
    <citation type="journal article" date="2021" name="Int. J. Syst. Evol. Microbiol.">
        <title>Reticulibacter mediterranei gen. nov., sp. nov., within the new family Reticulibacteraceae fam. nov., and Ktedonospora formicarum gen. nov., sp. nov., Ktedonobacter robiniae sp. nov., Dictyobacter formicarum sp. nov. and Dictyobacter arantiisoli sp. nov., belonging to the class Ktedonobacteria.</title>
        <authorList>
            <person name="Yabe S."/>
            <person name="Zheng Y."/>
            <person name="Wang C.M."/>
            <person name="Sakai Y."/>
            <person name="Abe K."/>
            <person name="Yokota A."/>
            <person name="Donadio S."/>
            <person name="Cavaletti L."/>
            <person name="Monciardini P."/>
        </authorList>
    </citation>
    <scope>NUCLEOTIDE SEQUENCE [LARGE SCALE GENOMIC DNA]</scope>
    <source>
        <strain evidence="4 5">SOSP1-9</strain>
    </source>
</reference>
<proteinExistence type="inferred from homology"/>
<dbReference type="EMBL" id="BNJJ01000003">
    <property type="protein sequence ID" value="GHO83219.1"/>
    <property type="molecule type" value="Genomic_DNA"/>
</dbReference>